<organism evidence="1 2">
    <name type="scientific">Stylosanthes scabra</name>
    <dbReference type="NCBI Taxonomy" id="79078"/>
    <lineage>
        <taxon>Eukaryota</taxon>
        <taxon>Viridiplantae</taxon>
        <taxon>Streptophyta</taxon>
        <taxon>Embryophyta</taxon>
        <taxon>Tracheophyta</taxon>
        <taxon>Spermatophyta</taxon>
        <taxon>Magnoliopsida</taxon>
        <taxon>eudicotyledons</taxon>
        <taxon>Gunneridae</taxon>
        <taxon>Pentapetalae</taxon>
        <taxon>rosids</taxon>
        <taxon>fabids</taxon>
        <taxon>Fabales</taxon>
        <taxon>Fabaceae</taxon>
        <taxon>Papilionoideae</taxon>
        <taxon>50 kb inversion clade</taxon>
        <taxon>dalbergioids sensu lato</taxon>
        <taxon>Dalbergieae</taxon>
        <taxon>Pterocarpus clade</taxon>
        <taxon>Stylosanthes</taxon>
    </lineage>
</organism>
<comment type="caution">
    <text evidence="1">The sequence shown here is derived from an EMBL/GenBank/DDBJ whole genome shotgun (WGS) entry which is preliminary data.</text>
</comment>
<gene>
    <name evidence="1" type="ORF">PIB30_077991</name>
</gene>
<dbReference type="EMBL" id="JASCZI010031273">
    <property type="protein sequence ID" value="MED6126398.1"/>
    <property type="molecule type" value="Genomic_DNA"/>
</dbReference>
<reference evidence="1 2" key="1">
    <citation type="journal article" date="2023" name="Plants (Basel)">
        <title>Bridging the Gap: Combining Genomics and Transcriptomics Approaches to Understand Stylosanthes scabra, an Orphan Legume from the Brazilian Caatinga.</title>
        <authorList>
            <person name="Ferreira-Neto J.R.C."/>
            <person name="da Silva M.D."/>
            <person name="Binneck E."/>
            <person name="de Melo N.F."/>
            <person name="da Silva R.H."/>
            <person name="de Melo A.L.T.M."/>
            <person name="Pandolfi V."/>
            <person name="Bustamante F.O."/>
            <person name="Brasileiro-Vidal A.C."/>
            <person name="Benko-Iseppon A.M."/>
        </authorList>
    </citation>
    <scope>NUCLEOTIDE SEQUENCE [LARGE SCALE GENOMIC DNA]</scope>
    <source>
        <tissue evidence="1">Leaves</tissue>
    </source>
</reference>
<evidence type="ECO:0000313" key="2">
    <source>
        <dbReference type="Proteomes" id="UP001341840"/>
    </source>
</evidence>
<proteinExistence type="predicted"/>
<keyword evidence="2" id="KW-1185">Reference proteome</keyword>
<protein>
    <submittedName>
        <fullName evidence="1">Uncharacterized protein</fullName>
    </submittedName>
</protein>
<dbReference type="Proteomes" id="UP001341840">
    <property type="component" value="Unassembled WGS sequence"/>
</dbReference>
<accession>A0ABU6RRW5</accession>
<sequence>MKTQNSGVYVSSDTKSYASKHDQNVTVDDVVGKEWSVVVHVKPRDLFYMGEDNELAEVGFTPKRGLNLFRGGDIENLQLRREEDN</sequence>
<name>A0ABU6RRW5_9FABA</name>
<evidence type="ECO:0000313" key="1">
    <source>
        <dbReference type="EMBL" id="MED6126398.1"/>
    </source>
</evidence>